<keyword evidence="1" id="KW-0732">Signal</keyword>
<evidence type="ECO:0000256" key="1">
    <source>
        <dbReference type="SAM" id="SignalP"/>
    </source>
</evidence>
<accession>V4B8C6</accession>
<dbReference type="RefSeq" id="XP_009064360.1">
    <property type="nucleotide sequence ID" value="XM_009066112.1"/>
</dbReference>
<proteinExistence type="predicted"/>
<dbReference type="AlphaFoldDB" id="V4B8C6"/>
<reference evidence="2 3" key="1">
    <citation type="journal article" date="2013" name="Nature">
        <title>Insights into bilaterian evolution from three spiralian genomes.</title>
        <authorList>
            <person name="Simakov O."/>
            <person name="Marletaz F."/>
            <person name="Cho S.J."/>
            <person name="Edsinger-Gonzales E."/>
            <person name="Havlak P."/>
            <person name="Hellsten U."/>
            <person name="Kuo D.H."/>
            <person name="Larsson T."/>
            <person name="Lv J."/>
            <person name="Arendt D."/>
            <person name="Savage R."/>
            <person name="Osoegawa K."/>
            <person name="de Jong P."/>
            <person name="Grimwood J."/>
            <person name="Chapman J.A."/>
            <person name="Shapiro H."/>
            <person name="Aerts A."/>
            <person name="Otillar R.P."/>
            <person name="Terry A.Y."/>
            <person name="Boore J.L."/>
            <person name="Grigoriev I.V."/>
            <person name="Lindberg D.R."/>
            <person name="Seaver E.C."/>
            <person name="Weisblat D.A."/>
            <person name="Putnam N.H."/>
            <person name="Rokhsar D.S."/>
        </authorList>
    </citation>
    <scope>NUCLEOTIDE SEQUENCE [LARGE SCALE GENOMIC DNA]</scope>
</reference>
<dbReference type="Proteomes" id="UP000030746">
    <property type="component" value="Unassembled WGS sequence"/>
</dbReference>
<evidence type="ECO:0000313" key="2">
    <source>
        <dbReference type="EMBL" id="ESO84974.1"/>
    </source>
</evidence>
<feature type="chain" id="PRO_5004717870" evidence="1">
    <location>
        <begin position="26"/>
        <end position="219"/>
    </location>
</feature>
<sequence length="219" mass="24155">MSGYNNLVYLVFCFTVFLNISNVASLVTPPIDQCNLINGMDRPLIIPDSSISTFPYVDPERVRAGEAWFIAGIKPIIIINLSLSSTEEVEIRSVSVNVWNVEFIDVTPISSNDVEKTSDIVTKRVSGLEASISFPNDVTADKIRIALSPTDSNLVVGITSKLDVRACFQKPDKVHNLAVISIDNNETFAVVTWKCPVESSLFIRGYELTSSLDVVVTYF</sequence>
<dbReference type="GeneID" id="20240808"/>
<keyword evidence="3" id="KW-1185">Reference proteome</keyword>
<evidence type="ECO:0000313" key="3">
    <source>
        <dbReference type="Proteomes" id="UP000030746"/>
    </source>
</evidence>
<dbReference type="CTD" id="20240808"/>
<protein>
    <submittedName>
        <fullName evidence="2">Uncharacterized protein</fullName>
    </submittedName>
</protein>
<feature type="signal peptide" evidence="1">
    <location>
        <begin position="1"/>
        <end position="25"/>
    </location>
</feature>
<organism evidence="2 3">
    <name type="scientific">Lottia gigantea</name>
    <name type="common">Giant owl limpet</name>
    <dbReference type="NCBI Taxonomy" id="225164"/>
    <lineage>
        <taxon>Eukaryota</taxon>
        <taxon>Metazoa</taxon>
        <taxon>Spiralia</taxon>
        <taxon>Lophotrochozoa</taxon>
        <taxon>Mollusca</taxon>
        <taxon>Gastropoda</taxon>
        <taxon>Patellogastropoda</taxon>
        <taxon>Lottioidea</taxon>
        <taxon>Lottiidae</taxon>
        <taxon>Lottia</taxon>
    </lineage>
</organism>
<gene>
    <name evidence="2" type="ORF">LOTGIDRAFT_168232</name>
</gene>
<dbReference type="HOGENOM" id="CLU_1262824_0_0_1"/>
<name>V4B8C6_LOTGI</name>
<dbReference type="EMBL" id="KB203357">
    <property type="protein sequence ID" value="ESO84974.1"/>
    <property type="molecule type" value="Genomic_DNA"/>
</dbReference>
<dbReference type="KEGG" id="lgi:LOTGIDRAFT_168232"/>